<organism evidence="1 2">
    <name type="scientific">Streptomyces lunalinharesii</name>
    <dbReference type="NCBI Taxonomy" id="333384"/>
    <lineage>
        <taxon>Bacteria</taxon>
        <taxon>Bacillati</taxon>
        <taxon>Actinomycetota</taxon>
        <taxon>Actinomycetes</taxon>
        <taxon>Kitasatosporales</taxon>
        <taxon>Streptomycetaceae</taxon>
        <taxon>Streptomyces</taxon>
    </lineage>
</organism>
<dbReference type="SUPFAM" id="SSF52540">
    <property type="entry name" value="P-loop containing nucleoside triphosphate hydrolases"/>
    <property type="match status" value="1"/>
</dbReference>
<dbReference type="Gene3D" id="3.40.50.300">
    <property type="entry name" value="P-loop containing nucleotide triphosphate hydrolases"/>
    <property type="match status" value="1"/>
</dbReference>
<keyword evidence="2" id="KW-1185">Reference proteome</keyword>
<name>A0ABP6EYY0_9ACTN</name>
<dbReference type="InterPro" id="IPR027417">
    <property type="entry name" value="P-loop_NTPase"/>
</dbReference>
<reference evidence="2" key="1">
    <citation type="journal article" date="2019" name="Int. J. Syst. Evol. Microbiol.">
        <title>The Global Catalogue of Microorganisms (GCM) 10K type strain sequencing project: providing services to taxonomists for standard genome sequencing and annotation.</title>
        <authorList>
            <consortium name="The Broad Institute Genomics Platform"/>
            <consortium name="The Broad Institute Genome Sequencing Center for Infectious Disease"/>
            <person name="Wu L."/>
            <person name="Ma J."/>
        </authorList>
    </citation>
    <scope>NUCLEOTIDE SEQUENCE [LARGE SCALE GENOMIC DNA]</scope>
    <source>
        <strain evidence="2">JCM 16374</strain>
    </source>
</reference>
<evidence type="ECO:0000313" key="1">
    <source>
        <dbReference type="EMBL" id="GAA2678534.1"/>
    </source>
</evidence>
<gene>
    <name evidence="1" type="ORF">GCM10009864_58050</name>
</gene>
<dbReference type="Proteomes" id="UP001500994">
    <property type="component" value="Unassembled WGS sequence"/>
</dbReference>
<dbReference type="EMBL" id="BAAARK010000023">
    <property type="protein sequence ID" value="GAA2678534.1"/>
    <property type="molecule type" value="Genomic_DNA"/>
</dbReference>
<protein>
    <submittedName>
        <fullName evidence="1">Uncharacterized protein</fullName>
    </submittedName>
</protein>
<comment type="caution">
    <text evidence="1">The sequence shown here is derived from an EMBL/GenBank/DDBJ whole genome shotgun (WGS) entry which is preliminary data.</text>
</comment>
<proteinExistence type="predicted"/>
<accession>A0ABP6EYY0</accession>
<sequence length="219" mass="23484">MVVGMGGLRVVLIGGTSNVGKSTVAQVVAERLRFAYRSTDRLARHPGRPWRTPERDVPPHVAEHYATLPLDELITSVLDHYARLWPRIEDLITAHATGAEAGAGLVLEGSALWPTRVAGLTVPHTAAVWLTAGPAVVRGRIHGAGRYAEATAAERHLMDKFLARTGRYQSLMLSEVHRLGLDHLDSGDGRSPEELADAVLATAAAQHAVGRSSADGHPR</sequence>
<evidence type="ECO:0000313" key="2">
    <source>
        <dbReference type="Proteomes" id="UP001500994"/>
    </source>
</evidence>